<accession>A0A401UPJ9</accession>
<evidence type="ECO:0000313" key="4">
    <source>
        <dbReference type="EMBL" id="GCD11447.1"/>
    </source>
</evidence>
<dbReference type="Pfam" id="PF12773">
    <property type="entry name" value="DZR"/>
    <property type="match status" value="1"/>
</dbReference>
<dbReference type="AlphaFoldDB" id="A0A401UPJ9"/>
<dbReference type="EMBL" id="BHYK01000018">
    <property type="protein sequence ID" value="GCD11447.1"/>
    <property type="molecule type" value="Genomic_DNA"/>
</dbReference>
<evidence type="ECO:0008006" key="6">
    <source>
        <dbReference type="Google" id="ProtNLM"/>
    </source>
</evidence>
<dbReference type="CDD" id="cd03408">
    <property type="entry name" value="SPFH_like_u1"/>
    <property type="match status" value="1"/>
</dbReference>
<keyword evidence="5" id="KW-1185">Reference proteome</keyword>
<dbReference type="Proteomes" id="UP000287872">
    <property type="component" value="Unassembled WGS sequence"/>
</dbReference>
<dbReference type="SUPFAM" id="SSF117892">
    <property type="entry name" value="Band 7/SPFH domain"/>
    <property type="match status" value="1"/>
</dbReference>
<dbReference type="RefSeq" id="WP_125003276.1">
    <property type="nucleotide sequence ID" value="NZ_BHYK01000018.1"/>
</dbReference>
<organism evidence="4 5">
    <name type="scientific">Clostridium tagluense</name>
    <dbReference type="NCBI Taxonomy" id="360422"/>
    <lineage>
        <taxon>Bacteria</taxon>
        <taxon>Bacillati</taxon>
        <taxon>Bacillota</taxon>
        <taxon>Clostridia</taxon>
        <taxon>Eubacteriales</taxon>
        <taxon>Clostridiaceae</taxon>
        <taxon>Clostridium</taxon>
    </lineage>
</organism>
<dbReference type="Pfam" id="PF13240">
    <property type="entry name" value="Zn_Ribbon_1"/>
    <property type="match status" value="1"/>
</dbReference>
<dbReference type="OrthoDB" id="9788304at2"/>
<gene>
    <name evidence="4" type="ORF">Ctaglu_30700</name>
</gene>
<dbReference type="PANTHER" id="PTHR37826:SF2">
    <property type="entry name" value="ZINC-RIBBON DOMAIN-CONTAINING PROTEIN"/>
    <property type="match status" value="1"/>
</dbReference>
<evidence type="ECO:0000259" key="1">
    <source>
        <dbReference type="Pfam" id="PF12773"/>
    </source>
</evidence>
<feature type="domain" description="Zinc-ribbon" evidence="2">
    <location>
        <begin position="354"/>
        <end position="375"/>
    </location>
</feature>
<proteinExistence type="predicted"/>
<dbReference type="PANTHER" id="PTHR37826">
    <property type="entry name" value="FLOTILLIN BAND_7_5 DOMAIN PROTEIN"/>
    <property type="match status" value="1"/>
</dbReference>
<dbReference type="Gene3D" id="3.30.479.30">
    <property type="entry name" value="Band 7 domain"/>
    <property type="match status" value="1"/>
</dbReference>
<sequence>MGLFDFIKNQFIEVIEWTDNTTDTMVYRFPVENKEIKMGAQLTVRESQLAVFVNEGVIADVFYPGRYTLSTENMPITTKLKSWKYGFDSPFKAEVYFVNSKQFTDQKWGTSNPIMMRDKEFGMLRLRGYGIYSYGVVNAEIFLKEVFGTNQQFDTESISGQLKRTILSGITDLLGESKIAALDLAMNYDELSEQAKNKLQPKFYEFGFELKTLIIENISLPEEVEKVMDKRTSMGVLGNLNQYTQYQAAEAIRDAAQNPGGMGGVGASIGAGAAIGNIMAESLKGNSYSQNSSEISTVECPHCHSKVSSNHKFCNACGKSLEQLKNKCNKCGADVDSNAKFCPECGCSQNLEKFCSNCRAKMSPSAKFCPECGTSNA</sequence>
<dbReference type="InterPro" id="IPR025874">
    <property type="entry name" value="DZR"/>
</dbReference>
<protein>
    <recommendedName>
        <fullName evidence="6">Antifreeze protein, type I</fullName>
    </recommendedName>
</protein>
<reference evidence="4 5" key="1">
    <citation type="submission" date="2018-11" db="EMBL/GenBank/DDBJ databases">
        <title>Genome sequencing and assembly of Clostridium tagluense strain A121.</title>
        <authorList>
            <person name="Murakami T."/>
            <person name="Segawa T."/>
            <person name="Shcherbakova V.A."/>
            <person name="Mori H."/>
            <person name="Yoshimura Y."/>
        </authorList>
    </citation>
    <scope>NUCLEOTIDE SEQUENCE [LARGE SCALE GENOMIC DNA]</scope>
    <source>
        <strain evidence="4 5">A121</strain>
    </source>
</reference>
<name>A0A401UPJ9_9CLOT</name>
<feature type="domain" description="SPFH" evidence="3">
    <location>
        <begin position="26"/>
        <end position="236"/>
    </location>
</feature>
<evidence type="ECO:0000259" key="3">
    <source>
        <dbReference type="Pfam" id="PF13421"/>
    </source>
</evidence>
<comment type="caution">
    <text evidence="4">The sequence shown here is derived from an EMBL/GenBank/DDBJ whole genome shotgun (WGS) entry which is preliminary data.</text>
</comment>
<dbReference type="InterPro" id="IPR036013">
    <property type="entry name" value="Band_7/SPFH_dom_sf"/>
</dbReference>
<dbReference type="InterPro" id="IPR033880">
    <property type="entry name" value="SPFH_YdjI"/>
</dbReference>
<dbReference type="InterPro" id="IPR026870">
    <property type="entry name" value="Zinc_ribbon_dom"/>
</dbReference>
<dbReference type="Pfam" id="PF13421">
    <property type="entry name" value="Band_7_1"/>
    <property type="match status" value="1"/>
</dbReference>
<feature type="domain" description="DZANK-type" evidence="1">
    <location>
        <begin position="300"/>
        <end position="346"/>
    </location>
</feature>
<evidence type="ECO:0000313" key="5">
    <source>
        <dbReference type="Proteomes" id="UP000287872"/>
    </source>
</evidence>
<evidence type="ECO:0000259" key="2">
    <source>
        <dbReference type="Pfam" id="PF13240"/>
    </source>
</evidence>